<evidence type="ECO:0000313" key="3">
    <source>
        <dbReference type="Proteomes" id="UP001153269"/>
    </source>
</evidence>
<sequence>MLFFPSPPLSSPSPRPPPPQPLPPADPGSDAGGKIVKRGAREMRRAEVKGVTGESEPHQVEMEGGGGVQALQKHEGGGGGGGASGAKQGGDGESEGGGEPGWLCG</sequence>
<dbReference type="EMBL" id="CADEAL010000535">
    <property type="protein sequence ID" value="CAB1421600.1"/>
    <property type="molecule type" value="Genomic_DNA"/>
</dbReference>
<reference evidence="2" key="1">
    <citation type="submission" date="2020-03" db="EMBL/GenBank/DDBJ databases">
        <authorList>
            <person name="Weist P."/>
        </authorList>
    </citation>
    <scope>NUCLEOTIDE SEQUENCE</scope>
</reference>
<gene>
    <name evidence="2" type="ORF">PLEPLA_LOCUS9487</name>
</gene>
<name>A0A9N7TZ27_PLEPL</name>
<feature type="compositionally biased region" description="Pro residues" evidence="1">
    <location>
        <begin position="1"/>
        <end position="26"/>
    </location>
</feature>
<protein>
    <submittedName>
        <fullName evidence="2">Uncharacterized protein</fullName>
    </submittedName>
</protein>
<evidence type="ECO:0000313" key="2">
    <source>
        <dbReference type="EMBL" id="CAB1421600.1"/>
    </source>
</evidence>
<feature type="compositionally biased region" description="Gly residues" evidence="1">
    <location>
        <begin position="77"/>
        <end position="105"/>
    </location>
</feature>
<dbReference type="AlphaFoldDB" id="A0A9N7TZ27"/>
<proteinExistence type="predicted"/>
<feature type="region of interest" description="Disordered" evidence="1">
    <location>
        <begin position="1"/>
        <end position="105"/>
    </location>
</feature>
<keyword evidence="3" id="KW-1185">Reference proteome</keyword>
<dbReference type="Proteomes" id="UP001153269">
    <property type="component" value="Unassembled WGS sequence"/>
</dbReference>
<accession>A0A9N7TZ27</accession>
<organism evidence="2 3">
    <name type="scientific">Pleuronectes platessa</name>
    <name type="common">European plaice</name>
    <dbReference type="NCBI Taxonomy" id="8262"/>
    <lineage>
        <taxon>Eukaryota</taxon>
        <taxon>Metazoa</taxon>
        <taxon>Chordata</taxon>
        <taxon>Craniata</taxon>
        <taxon>Vertebrata</taxon>
        <taxon>Euteleostomi</taxon>
        <taxon>Actinopterygii</taxon>
        <taxon>Neopterygii</taxon>
        <taxon>Teleostei</taxon>
        <taxon>Neoteleostei</taxon>
        <taxon>Acanthomorphata</taxon>
        <taxon>Carangaria</taxon>
        <taxon>Pleuronectiformes</taxon>
        <taxon>Pleuronectoidei</taxon>
        <taxon>Pleuronectidae</taxon>
        <taxon>Pleuronectes</taxon>
    </lineage>
</organism>
<feature type="compositionally biased region" description="Basic and acidic residues" evidence="1">
    <location>
        <begin position="39"/>
        <end position="48"/>
    </location>
</feature>
<evidence type="ECO:0000256" key="1">
    <source>
        <dbReference type="SAM" id="MobiDB-lite"/>
    </source>
</evidence>
<comment type="caution">
    <text evidence="2">The sequence shown here is derived from an EMBL/GenBank/DDBJ whole genome shotgun (WGS) entry which is preliminary data.</text>
</comment>